<keyword evidence="3 7" id="KW-0812">Transmembrane</keyword>
<dbReference type="GO" id="GO:0017004">
    <property type="term" value="P:cytochrome complex assembly"/>
    <property type="evidence" value="ECO:0007669"/>
    <property type="project" value="UniProtKB-KW"/>
</dbReference>
<evidence type="ECO:0000313" key="10">
    <source>
        <dbReference type="Proteomes" id="UP000028681"/>
    </source>
</evidence>
<dbReference type="Pfam" id="PF02683">
    <property type="entry name" value="DsbD_TM"/>
    <property type="match status" value="1"/>
</dbReference>
<feature type="transmembrane region" description="Helical" evidence="7">
    <location>
        <begin position="6"/>
        <end position="31"/>
    </location>
</feature>
<evidence type="ECO:0000256" key="1">
    <source>
        <dbReference type="ARBA" id="ARBA00004141"/>
    </source>
</evidence>
<sequence length="242" mass="25637">MEISLLTLGFSLLAGMLTTLSPCVLPILPIVASSAMDRSRWGLLFLAAGMAVAFTLTGVLVASLGFSLGFDGSTLRYGAALLMLLVALWLLNSRIQAWMSLKTSALTGHGQTWLSAFQPRSAAGQLIVGLLLGLVWTPCIGPTLGAAIALASRGESLLSVSVVMLVFSLGALVPLMAIGMLSRQFFLQRRAKLVQLGESGRKIMGWSLLAVGLLVLSGLDKTLEKWLIALSPEWLINLTTAL</sequence>
<dbReference type="RefSeq" id="WP_034162475.1">
    <property type="nucleotide sequence ID" value="NZ_CP006664.1"/>
</dbReference>
<dbReference type="Proteomes" id="UP000028681">
    <property type="component" value="Chromosome"/>
</dbReference>
<dbReference type="InterPro" id="IPR003834">
    <property type="entry name" value="Cyt_c_assmbl_TM_dom"/>
</dbReference>
<comment type="subcellular location">
    <subcellularLocation>
        <location evidence="1">Membrane</location>
        <topology evidence="1">Multi-pass membrane protein</topology>
    </subcellularLocation>
</comment>
<evidence type="ECO:0000256" key="3">
    <source>
        <dbReference type="ARBA" id="ARBA00022692"/>
    </source>
</evidence>
<gene>
    <name evidence="9" type="ORF">ETEE_0177</name>
</gene>
<dbReference type="KEGG" id="ete:ETEE_0177"/>
<name>A0A076LEP9_9GAMM</name>
<dbReference type="InterPro" id="IPR051790">
    <property type="entry name" value="Cytochrome_c-biogenesis_DsbD"/>
</dbReference>
<feature type="transmembrane region" description="Helical" evidence="7">
    <location>
        <begin position="157"/>
        <end position="182"/>
    </location>
</feature>
<dbReference type="AlphaFoldDB" id="A0A076LEP9"/>
<keyword evidence="5 7" id="KW-1133">Transmembrane helix</keyword>
<protein>
    <submittedName>
        <fullName evidence="9">Cytochrome C-type biogenesis protein (CcdA), conjectural</fullName>
    </submittedName>
</protein>
<evidence type="ECO:0000256" key="7">
    <source>
        <dbReference type="SAM" id="Phobius"/>
    </source>
</evidence>
<dbReference type="GeneID" id="33937995"/>
<dbReference type="PANTHER" id="PTHR31272">
    <property type="entry name" value="CYTOCHROME C-TYPE BIOGENESIS PROTEIN HI_1454-RELATED"/>
    <property type="match status" value="1"/>
</dbReference>
<evidence type="ECO:0000313" key="9">
    <source>
        <dbReference type="EMBL" id="AIJ06661.1"/>
    </source>
</evidence>
<feature type="transmembrane region" description="Helical" evidence="7">
    <location>
        <begin position="126"/>
        <end position="151"/>
    </location>
</feature>
<dbReference type="PANTHER" id="PTHR31272:SF9">
    <property type="entry name" value="BLL1027 PROTEIN"/>
    <property type="match status" value="1"/>
</dbReference>
<evidence type="ECO:0000256" key="2">
    <source>
        <dbReference type="ARBA" id="ARBA00006143"/>
    </source>
</evidence>
<evidence type="ECO:0000259" key="8">
    <source>
        <dbReference type="Pfam" id="PF02683"/>
    </source>
</evidence>
<evidence type="ECO:0000256" key="4">
    <source>
        <dbReference type="ARBA" id="ARBA00022748"/>
    </source>
</evidence>
<feature type="transmembrane region" description="Helical" evidence="7">
    <location>
        <begin position="74"/>
        <end position="92"/>
    </location>
</feature>
<comment type="similarity">
    <text evidence="2">Belongs to the DsbD family.</text>
</comment>
<dbReference type="HOGENOM" id="CLU_053225_4_0_6"/>
<keyword evidence="4" id="KW-0201">Cytochrome c-type biogenesis</keyword>
<feature type="transmembrane region" description="Helical" evidence="7">
    <location>
        <begin position="43"/>
        <end position="68"/>
    </location>
</feature>
<evidence type="ECO:0000256" key="5">
    <source>
        <dbReference type="ARBA" id="ARBA00022989"/>
    </source>
</evidence>
<organism evidence="9 10">
    <name type="scientific">Edwardsiella anguillarum ET080813</name>
    <dbReference type="NCBI Taxonomy" id="667120"/>
    <lineage>
        <taxon>Bacteria</taxon>
        <taxon>Pseudomonadati</taxon>
        <taxon>Pseudomonadota</taxon>
        <taxon>Gammaproteobacteria</taxon>
        <taxon>Enterobacterales</taxon>
        <taxon>Hafniaceae</taxon>
        <taxon>Edwardsiella</taxon>
    </lineage>
</organism>
<evidence type="ECO:0000256" key="6">
    <source>
        <dbReference type="ARBA" id="ARBA00023136"/>
    </source>
</evidence>
<keyword evidence="6 7" id="KW-0472">Membrane</keyword>
<dbReference type="GO" id="GO:0016020">
    <property type="term" value="C:membrane"/>
    <property type="evidence" value="ECO:0007669"/>
    <property type="project" value="UniProtKB-SubCell"/>
</dbReference>
<reference evidence="9 10" key="1">
    <citation type="journal article" date="2012" name="PLoS ONE">
        <title>Edwardsiella comparative phylogenomics reveal the new intra/inter-species taxonomic relationships, virulence evolution and niche adaptation mechanisms.</title>
        <authorList>
            <person name="Yang M."/>
            <person name="Lv Y."/>
            <person name="Xiao J."/>
            <person name="Wu H."/>
            <person name="Zheng H."/>
            <person name="Liu Q."/>
            <person name="Zhang Y."/>
            <person name="Wang Q."/>
        </authorList>
    </citation>
    <scope>NUCLEOTIDE SEQUENCE [LARGE SCALE GENOMIC DNA]</scope>
    <source>
        <strain evidence="10">080813</strain>
    </source>
</reference>
<dbReference type="EMBL" id="CP006664">
    <property type="protein sequence ID" value="AIJ06661.1"/>
    <property type="molecule type" value="Genomic_DNA"/>
</dbReference>
<feature type="domain" description="Cytochrome C biogenesis protein transmembrane" evidence="8">
    <location>
        <begin position="6"/>
        <end position="216"/>
    </location>
</feature>
<proteinExistence type="inferred from homology"/>
<accession>A0A076LEP9</accession>